<protein>
    <submittedName>
        <fullName evidence="2">Uncharacterized protein</fullName>
    </submittedName>
</protein>
<sequence length="63" mass="6932">MKMPENFRLWDYIVFFVLIAGLGILNILSPGPFLGPLLMCIISGAIGSLILGTATNLVFQRKH</sequence>
<proteinExistence type="predicted"/>
<dbReference type="Proteomes" id="UP000606653">
    <property type="component" value="Unassembled WGS sequence"/>
</dbReference>
<reference evidence="3" key="1">
    <citation type="journal article" date="2019" name="Int. J. Syst. Evol. Microbiol.">
        <title>The Global Catalogue of Microorganisms (GCM) 10K type strain sequencing project: providing services to taxonomists for standard genome sequencing and annotation.</title>
        <authorList>
            <consortium name="The Broad Institute Genomics Platform"/>
            <consortium name="The Broad Institute Genome Sequencing Center for Infectious Disease"/>
            <person name="Wu L."/>
            <person name="Ma J."/>
        </authorList>
    </citation>
    <scope>NUCLEOTIDE SEQUENCE [LARGE SCALE GENOMIC DNA]</scope>
    <source>
        <strain evidence="3">CGMCC 1.6964</strain>
    </source>
</reference>
<organism evidence="2 3">
    <name type="scientific">Saccharibacillus kuerlensis</name>
    <dbReference type="NCBI Taxonomy" id="459527"/>
    <lineage>
        <taxon>Bacteria</taxon>
        <taxon>Bacillati</taxon>
        <taxon>Bacillota</taxon>
        <taxon>Bacilli</taxon>
        <taxon>Bacillales</taxon>
        <taxon>Paenibacillaceae</taxon>
        <taxon>Saccharibacillus</taxon>
    </lineage>
</organism>
<evidence type="ECO:0000313" key="2">
    <source>
        <dbReference type="EMBL" id="GGO00743.1"/>
    </source>
</evidence>
<feature type="transmembrane region" description="Helical" evidence="1">
    <location>
        <begin position="34"/>
        <end position="59"/>
    </location>
</feature>
<comment type="caution">
    <text evidence="2">The sequence shown here is derived from an EMBL/GenBank/DDBJ whole genome shotgun (WGS) entry which is preliminary data.</text>
</comment>
<dbReference type="RefSeq" id="WP_018978517.1">
    <property type="nucleotide sequence ID" value="NZ_BMLN01000005.1"/>
</dbReference>
<feature type="transmembrane region" description="Helical" evidence="1">
    <location>
        <begin position="9"/>
        <end position="28"/>
    </location>
</feature>
<keyword evidence="1" id="KW-0812">Transmembrane</keyword>
<accession>A0ABQ2L2X4</accession>
<evidence type="ECO:0000256" key="1">
    <source>
        <dbReference type="SAM" id="Phobius"/>
    </source>
</evidence>
<keyword evidence="1" id="KW-1133">Transmembrane helix</keyword>
<keyword evidence="1" id="KW-0472">Membrane</keyword>
<dbReference type="EMBL" id="BMLN01000005">
    <property type="protein sequence ID" value="GGO00743.1"/>
    <property type="molecule type" value="Genomic_DNA"/>
</dbReference>
<keyword evidence="3" id="KW-1185">Reference proteome</keyword>
<gene>
    <name evidence="2" type="ORF">GCM10010969_22300</name>
</gene>
<evidence type="ECO:0000313" key="3">
    <source>
        <dbReference type="Proteomes" id="UP000606653"/>
    </source>
</evidence>
<name>A0ABQ2L2X4_9BACL</name>